<feature type="transmembrane region" description="Helical" evidence="5">
    <location>
        <begin position="324"/>
        <end position="344"/>
    </location>
</feature>
<dbReference type="InterPro" id="IPR011701">
    <property type="entry name" value="MFS"/>
</dbReference>
<dbReference type="SUPFAM" id="SSF103473">
    <property type="entry name" value="MFS general substrate transporter"/>
    <property type="match status" value="1"/>
</dbReference>
<dbReference type="GO" id="GO:0005886">
    <property type="term" value="C:plasma membrane"/>
    <property type="evidence" value="ECO:0007669"/>
    <property type="project" value="UniProtKB-SubCell"/>
</dbReference>
<dbReference type="PANTHER" id="PTHR23501:SF154">
    <property type="entry name" value="MULTIDRUG-EFFLUX TRANSPORTER RV1634-RELATED"/>
    <property type="match status" value="1"/>
</dbReference>
<feature type="transmembrane region" description="Helical" evidence="5">
    <location>
        <begin position="166"/>
        <end position="185"/>
    </location>
</feature>
<evidence type="ECO:0000313" key="8">
    <source>
        <dbReference type="Proteomes" id="UP000198960"/>
    </source>
</evidence>
<feature type="domain" description="Major facilitator superfamily (MFS) profile" evidence="6">
    <location>
        <begin position="13"/>
        <end position="439"/>
    </location>
</feature>
<dbReference type="InterPro" id="IPR020846">
    <property type="entry name" value="MFS_dom"/>
</dbReference>
<feature type="transmembrane region" description="Helical" evidence="5">
    <location>
        <begin position="138"/>
        <end position="160"/>
    </location>
</feature>
<evidence type="ECO:0000256" key="1">
    <source>
        <dbReference type="ARBA" id="ARBA00004651"/>
    </source>
</evidence>
<dbReference type="Proteomes" id="UP000198960">
    <property type="component" value="Unassembled WGS sequence"/>
</dbReference>
<dbReference type="AlphaFoldDB" id="A0A1H8THW4"/>
<keyword evidence="2 5" id="KW-0812">Transmembrane</keyword>
<feature type="transmembrane region" description="Helical" evidence="5">
    <location>
        <begin position="47"/>
        <end position="68"/>
    </location>
</feature>
<evidence type="ECO:0000256" key="3">
    <source>
        <dbReference type="ARBA" id="ARBA00022989"/>
    </source>
</evidence>
<dbReference type="InterPro" id="IPR005829">
    <property type="entry name" value="Sugar_transporter_CS"/>
</dbReference>
<feature type="transmembrane region" description="Helical" evidence="5">
    <location>
        <begin position="419"/>
        <end position="441"/>
    </location>
</feature>
<feature type="transmembrane region" description="Helical" evidence="5">
    <location>
        <begin position="19"/>
        <end position="41"/>
    </location>
</feature>
<keyword evidence="4 5" id="KW-0472">Membrane</keyword>
<dbReference type="PROSITE" id="PS50850">
    <property type="entry name" value="MFS"/>
    <property type="match status" value="1"/>
</dbReference>
<name>A0A1H8THW4_9ACTN</name>
<dbReference type="Pfam" id="PF07690">
    <property type="entry name" value="MFS_1"/>
    <property type="match status" value="1"/>
</dbReference>
<dbReference type="GO" id="GO:0022857">
    <property type="term" value="F:transmembrane transporter activity"/>
    <property type="evidence" value="ECO:0007669"/>
    <property type="project" value="InterPro"/>
</dbReference>
<keyword evidence="3 5" id="KW-1133">Transmembrane helix</keyword>
<protein>
    <submittedName>
        <fullName evidence="7">Dipeptide/tripeptide permease</fullName>
    </submittedName>
</protein>
<feature type="transmembrane region" description="Helical" evidence="5">
    <location>
        <begin position="206"/>
        <end position="222"/>
    </location>
</feature>
<dbReference type="STRING" id="673521.SAMN05660991_02291"/>
<sequence>MDGDDGVFGRRLRLRTAGLLMLVTFIAFEAMAVGTAMPTAVAELDGLAWYGWVFSAYLVASVAGMVTGGDVGDRRGPRTALLAGVAVFAAGLLAAGLAGSMAALVAGRAVQGLGAGLIAVSLYVVAGQAYPARLRPALFGAFSTAWVLPALIGPLISGLVTTHASWRLVFLGLLPLVLAGLLLVLPALRDLPAPDPATRPRSAGPFWAALAGLGIVALQYAGQRRDGLALVLAVAGLAALGAGLRPLLPRGTGRAARGLPTVVASRGLLAGSFFGVDALLPLTLTELHGYGAVAAGIPLTAGSLGWAVASWSQGRRPGLSRVRLLRAGFVLLAVGVAGTALVAIPGGGGWPAYLTWAVAGLGMGLGMPSVGVLLFEHSPEHRRGADSAALQISDVTVSALCVGVVGVLVAAAAQGALPLAGAVATAVALLTAVAAAGAVIAPRAALLPAGPAAPPSATTLRTP</sequence>
<feature type="transmembrane region" description="Helical" evidence="5">
    <location>
        <begin position="395"/>
        <end position="413"/>
    </location>
</feature>
<comment type="subcellular location">
    <subcellularLocation>
        <location evidence="1">Cell membrane</location>
        <topology evidence="1">Multi-pass membrane protein</topology>
    </subcellularLocation>
</comment>
<proteinExistence type="predicted"/>
<evidence type="ECO:0000256" key="5">
    <source>
        <dbReference type="SAM" id="Phobius"/>
    </source>
</evidence>
<evidence type="ECO:0000313" key="7">
    <source>
        <dbReference type="EMBL" id="SEO90680.1"/>
    </source>
</evidence>
<dbReference type="RefSeq" id="WP_244524610.1">
    <property type="nucleotide sequence ID" value="NZ_FOEE01000006.1"/>
</dbReference>
<feature type="transmembrane region" description="Helical" evidence="5">
    <location>
        <begin position="290"/>
        <end position="312"/>
    </location>
</feature>
<dbReference type="EMBL" id="FOEE01000006">
    <property type="protein sequence ID" value="SEO90680.1"/>
    <property type="molecule type" value="Genomic_DNA"/>
</dbReference>
<evidence type="ECO:0000256" key="2">
    <source>
        <dbReference type="ARBA" id="ARBA00022692"/>
    </source>
</evidence>
<evidence type="ECO:0000259" key="6">
    <source>
        <dbReference type="PROSITE" id="PS50850"/>
    </source>
</evidence>
<feature type="transmembrane region" description="Helical" evidence="5">
    <location>
        <begin position="109"/>
        <end position="126"/>
    </location>
</feature>
<reference evidence="8" key="1">
    <citation type="submission" date="2016-10" db="EMBL/GenBank/DDBJ databases">
        <authorList>
            <person name="Varghese N."/>
            <person name="Submissions S."/>
        </authorList>
    </citation>
    <scope>NUCLEOTIDE SEQUENCE [LARGE SCALE GENOMIC DNA]</scope>
    <source>
        <strain evidence="8">DSM 45413</strain>
    </source>
</reference>
<accession>A0A1H8THW4</accession>
<evidence type="ECO:0000256" key="4">
    <source>
        <dbReference type="ARBA" id="ARBA00023136"/>
    </source>
</evidence>
<dbReference type="InterPro" id="IPR036259">
    <property type="entry name" value="MFS_trans_sf"/>
</dbReference>
<dbReference type="Gene3D" id="1.20.1250.20">
    <property type="entry name" value="MFS general substrate transporter like domains"/>
    <property type="match status" value="1"/>
</dbReference>
<dbReference type="PANTHER" id="PTHR23501">
    <property type="entry name" value="MAJOR FACILITATOR SUPERFAMILY"/>
    <property type="match status" value="1"/>
</dbReference>
<gene>
    <name evidence="7" type="ORF">SAMN05660991_02291</name>
</gene>
<feature type="transmembrane region" description="Helical" evidence="5">
    <location>
        <begin position="228"/>
        <end position="248"/>
    </location>
</feature>
<dbReference type="PROSITE" id="PS00217">
    <property type="entry name" value="SUGAR_TRANSPORT_2"/>
    <property type="match status" value="1"/>
</dbReference>
<feature type="transmembrane region" description="Helical" evidence="5">
    <location>
        <begin position="80"/>
        <end position="103"/>
    </location>
</feature>
<organism evidence="7 8">
    <name type="scientific">Trujillonella endophytica</name>
    <dbReference type="NCBI Taxonomy" id="673521"/>
    <lineage>
        <taxon>Bacteria</taxon>
        <taxon>Bacillati</taxon>
        <taxon>Actinomycetota</taxon>
        <taxon>Actinomycetes</taxon>
        <taxon>Geodermatophilales</taxon>
        <taxon>Geodermatophilaceae</taxon>
        <taxon>Trujillonella</taxon>
    </lineage>
</organism>
<feature type="transmembrane region" description="Helical" evidence="5">
    <location>
        <begin position="350"/>
        <end position="375"/>
    </location>
</feature>
<keyword evidence="8" id="KW-1185">Reference proteome</keyword>